<comment type="caution">
    <text evidence="2">The sequence shown here is derived from an EMBL/GenBank/DDBJ whole genome shotgun (WGS) entry which is preliminary data.</text>
</comment>
<dbReference type="AlphaFoldDB" id="A0A9D2P5P6"/>
<dbReference type="Proteomes" id="UP000823895">
    <property type="component" value="Unassembled WGS sequence"/>
</dbReference>
<feature type="compositionally biased region" description="Basic and acidic residues" evidence="1">
    <location>
        <begin position="252"/>
        <end position="270"/>
    </location>
</feature>
<dbReference type="EMBL" id="DWWI01000082">
    <property type="protein sequence ID" value="HJC42828.1"/>
    <property type="molecule type" value="Genomic_DNA"/>
</dbReference>
<evidence type="ECO:0000256" key="1">
    <source>
        <dbReference type="SAM" id="MobiDB-lite"/>
    </source>
</evidence>
<feature type="region of interest" description="Disordered" evidence="1">
    <location>
        <begin position="251"/>
        <end position="270"/>
    </location>
</feature>
<organism evidence="2 3">
    <name type="scientific">Candidatus Mediterraneibacter gallistercoris</name>
    <dbReference type="NCBI Taxonomy" id="2838671"/>
    <lineage>
        <taxon>Bacteria</taxon>
        <taxon>Bacillati</taxon>
        <taxon>Bacillota</taxon>
        <taxon>Clostridia</taxon>
        <taxon>Lachnospirales</taxon>
        <taxon>Lachnospiraceae</taxon>
        <taxon>Mediterraneibacter</taxon>
    </lineage>
</organism>
<accession>A0A9D2P5P6</accession>
<evidence type="ECO:0000313" key="3">
    <source>
        <dbReference type="Proteomes" id="UP000823895"/>
    </source>
</evidence>
<evidence type="ECO:0000313" key="2">
    <source>
        <dbReference type="EMBL" id="HJC42828.1"/>
    </source>
</evidence>
<name>A0A9D2P5P6_9FIRM</name>
<proteinExistence type="predicted"/>
<reference evidence="2" key="1">
    <citation type="journal article" date="2021" name="PeerJ">
        <title>Extensive microbial diversity within the chicken gut microbiome revealed by metagenomics and culture.</title>
        <authorList>
            <person name="Gilroy R."/>
            <person name="Ravi A."/>
            <person name="Getino M."/>
            <person name="Pursley I."/>
            <person name="Horton D.L."/>
            <person name="Alikhan N.F."/>
            <person name="Baker D."/>
            <person name="Gharbi K."/>
            <person name="Hall N."/>
            <person name="Watson M."/>
            <person name="Adriaenssens E.M."/>
            <person name="Foster-Nyarko E."/>
            <person name="Jarju S."/>
            <person name="Secka A."/>
            <person name="Antonio M."/>
            <person name="Oren A."/>
            <person name="Chaudhuri R.R."/>
            <person name="La Ragione R."/>
            <person name="Hildebrand F."/>
            <person name="Pallen M.J."/>
        </authorList>
    </citation>
    <scope>NUCLEOTIDE SEQUENCE</scope>
    <source>
        <strain evidence="2">CHK165-2605</strain>
    </source>
</reference>
<protein>
    <submittedName>
        <fullName evidence="2">SseB family protein</fullName>
    </submittedName>
</protein>
<reference evidence="2" key="2">
    <citation type="submission" date="2021-04" db="EMBL/GenBank/DDBJ databases">
        <authorList>
            <person name="Gilroy R."/>
        </authorList>
    </citation>
    <scope>NUCLEOTIDE SEQUENCE</scope>
    <source>
        <strain evidence="2">CHK165-2605</strain>
    </source>
</reference>
<gene>
    <name evidence="2" type="ORF">H9756_03975</name>
</gene>
<sequence>MSDNSTTVTKQETLSALRNPGELYVIMSAVTKLPFVKCDDETYDDEIFLYYRVEDAKEKAQELLKEKYLTAVAKLEDKQLLQFYTSLYTMGVNCLAVNYGTDTQISIQLADLVVRKNPEQLPDGKKILENPALQLTAIYFMQEMRRQEKPQPTKELKELQEELLAHYSKGSFIVATQEDRQIPLLKLKNGDIYQPIFTDMLEFQKFSKGKKMRMAVIPAAKIPDILVGDAKGVVLNPLSVNVQLLVAKRKKPEADAVKPEAEPVKPETDA</sequence>